<reference evidence="2 3" key="1">
    <citation type="submission" date="2020-08" db="EMBL/GenBank/DDBJ databases">
        <title>Genomic Encyclopedia of Type Strains, Phase IV (KMG-IV): sequencing the most valuable type-strain genomes for metagenomic binning, comparative biology and taxonomic classification.</title>
        <authorList>
            <person name="Goeker M."/>
        </authorList>
    </citation>
    <scope>NUCLEOTIDE SEQUENCE [LARGE SCALE GENOMIC DNA]</scope>
    <source>
        <strain evidence="2 3">DSM 25620</strain>
    </source>
</reference>
<evidence type="ECO:0000313" key="2">
    <source>
        <dbReference type="EMBL" id="MBB5090628.1"/>
    </source>
</evidence>
<sequence>MRGQAFCLAFFISHIKIGYQMKSMHSLLRQNAEIAFEKTQHQSSVHARISDEIEENVKLRDEKTARLKAQRLAQAAITPPSKTKKSKPKSNIKPH</sequence>
<evidence type="ECO:0000313" key="3">
    <source>
        <dbReference type="Proteomes" id="UP000531231"/>
    </source>
</evidence>
<evidence type="ECO:0000256" key="1">
    <source>
        <dbReference type="SAM" id="MobiDB-lite"/>
    </source>
</evidence>
<feature type="region of interest" description="Disordered" evidence="1">
    <location>
        <begin position="70"/>
        <end position="95"/>
    </location>
</feature>
<name>A0A7W8EPH0_9HYPH</name>
<organism evidence="2 3">
    <name type="scientific">Pseudochrobactrum saccharolyticum</name>
    <dbReference type="NCBI Taxonomy" id="354352"/>
    <lineage>
        <taxon>Bacteria</taxon>
        <taxon>Pseudomonadati</taxon>
        <taxon>Pseudomonadota</taxon>
        <taxon>Alphaproteobacteria</taxon>
        <taxon>Hyphomicrobiales</taxon>
        <taxon>Brucellaceae</taxon>
        <taxon>Pseudochrobactrum</taxon>
    </lineage>
</organism>
<feature type="compositionally biased region" description="Low complexity" evidence="1">
    <location>
        <begin position="70"/>
        <end position="81"/>
    </location>
</feature>
<gene>
    <name evidence="2" type="ORF">HNQ68_001152</name>
</gene>
<dbReference type="Proteomes" id="UP000531231">
    <property type="component" value="Unassembled WGS sequence"/>
</dbReference>
<comment type="caution">
    <text evidence="2">The sequence shown here is derived from an EMBL/GenBank/DDBJ whole genome shotgun (WGS) entry which is preliminary data.</text>
</comment>
<keyword evidence="3" id="KW-1185">Reference proteome</keyword>
<proteinExistence type="predicted"/>
<accession>A0A7W8EPH0</accession>
<dbReference type="EMBL" id="JACHIL010000002">
    <property type="protein sequence ID" value="MBB5090628.1"/>
    <property type="molecule type" value="Genomic_DNA"/>
</dbReference>
<protein>
    <submittedName>
        <fullName evidence="2">Uncharacterized protein</fullName>
    </submittedName>
</protein>
<feature type="compositionally biased region" description="Basic residues" evidence="1">
    <location>
        <begin position="82"/>
        <end position="95"/>
    </location>
</feature>
<dbReference type="AlphaFoldDB" id="A0A7W8EPH0"/>
<dbReference type="RefSeq" id="WP_151159331.1">
    <property type="nucleotide sequence ID" value="NZ_JACHIL010000002.1"/>
</dbReference>